<dbReference type="Proteomes" id="UP001249959">
    <property type="component" value="Unassembled WGS sequence"/>
</dbReference>
<reference evidence="13 14" key="1">
    <citation type="submission" date="2023-09" db="EMBL/GenBank/DDBJ databases">
        <title>Aquirufa genomes.</title>
        <authorList>
            <person name="Pitt A."/>
        </authorList>
    </citation>
    <scope>NUCLEOTIDE SEQUENCE [LARGE SCALE GENOMIC DNA]</scope>
    <source>
        <strain evidence="13 14">LEOWEIH-7C</strain>
    </source>
</reference>
<dbReference type="InterPro" id="IPR004821">
    <property type="entry name" value="Cyt_trans-like"/>
</dbReference>
<dbReference type="Gene3D" id="3.40.50.620">
    <property type="entry name" value="HUPs"/>
    <property type="match status" value="1"/>
</dbReference>
<dbReference type="Pfam" id="PF01467">
    <property type="entry name" value="CTP_transf_like"/>
    <property type="match status" value="1"/>
</dbReference>
<evidence type="ECO:0000256" key="11">
    <source>
        <dbReference type="HAMAP-Rule" id="MF_00244"/>
    </source>
</evidence>
<evidence type="ECO:0000256" key="2">
    <source>
        <dbReference type="ARBA" id="ARBA00005019"/>
    </source>
</evidence>
<evidence type="ECO:0000256" key="1">
    <source>
        <dbReference type="ARBA" id="ARBA00002324"/>
    </source>
</evidence>
<evidence type="ECO:0000313" key="14">
    <source>
        <dbReference type="Proteomes" id="UP001249959"/>
    </source>
</evidence>
<sequence>MKIGLFFGSFNPIHHGHLMIAQAVLNQTDVDQIWFVVSPQNPHKQSKTLLHEFDRLDLVDRAIADNYQFKSSDIEFHLSKPSYTIHTLTHLTEKFPNDSFRLILGGDNLEQFKSWKNYNQILDYFGLYVYPRGELTQCHLWQHPQVTRIEAPLLQISATYIRQCVQHGQSIKYLVPDSVEERIQSKKFYI</sequence>
<dbReference type="NCBIfam" id="TIGR00482">
    <property type="entry name" value="nicotinate (nicotinamide) nucleotide adenylyltransferase"/>
    <property type="match status" value="1"/>
</dbReference>
<evidence type="ECO:0000256" key="7">
    <source>
        <dbReference type="ARBA" id="ARBA00022741"/>
    </source>
</evidence>
<keyword evidence="9 11" id="KW-0520">NAD</keyword>
<evidence type="ECO:0000256" key="4">
    <source>
        <dbReference type="ARBA" id="ARBA00022642"/>
    </source>
</evidence>
<keyword evidence="5 11" id="KW-0808">Transferase</keyword>
<evidence type="ECO:0000256" key="8">
    <source>
        <dbReference type="ARBA" id="ARBA00022840"/>
    </source>
</evidence>
<keyword evidence="7 11" id="KW-0547">Nucleotide-binding</keyword>
<dbReference type="PANTHER" id="PTHR39321:SF3">
    <property type="entry name" value="PHOSPHOPANTETHEINE ADENYLYLTRANSFERASE"/>
    <property type="match status" value="1"/>
</dbReference>
<protein>
    <recommendedName>
        <fullName evidence="11">Probable nicotinate-nucleotide adenylyltransferase</fullName>
        <ecNumber evidence="11">2.7.7.18</ecNumber>
    </recommendedName>
    <alternativeName>
        <fullName evidence="11">Deamido-NAD(+) diphosphorylase</fullName>
    </alternativeName>
    <alternativeName>
        <fullName evidence="11">Deamido-NAD(+) pyrophosphorylase</fullName>
    </alternativeName>
    <alternativeName>
        <fullName evidence="11">Nicotinate mononucleotide adenylyltransferase</fullName>
        <shortName evidence="11">NaMN adenylyltransferase</shortName>
    </alternativeName>
</protein>
<dbReference type="NCBIfam" id="NF000840">
    <property type="entry name" value="PRK00071.1-3"/>
    <property type="match status" value="1"/>
</dbReference>
<keyword evidence="4 11" id="KW-0662">Pyridine nucleotide biosynthesis</keyword>
<dbReference type="NCBIfam" id="TIGR00125">
    <property type="entry name" value="cyt_tran_rel"/>
    <property type="match status" value="1"/>
</dbReference>
<keyword evidence="8 11" id="KW-0067">ATP-binding</keyword>
<evidence type="ECO:0000313" key="13">
    <source>
        <dbReference type="EMBL" id="MDU0808827.1"/>
    </source>
</evidence>
<dbReference type="EC" id="2.7.7.18" evidence="11"/>
<dbReference type="SUPFAM" id="SSF52374">
    <property type="entry name" value="Nucleotidylyl transferase"/>
    <property type="match status" value="1"/>
</dbReference>
<dbReference type="EMBL" id="JAVNWW010000002">
    <property type="protein sequence ID" value="MDU0808827.1"/>
    <property type="molecule type" value="Genomic_DNA"/>
</dbReference>
<dbReference type="InterPro" id="IPR005248">
    <property type="entry name" value="NadD/NMNAT"/>
</dbReference>
<evidence type="ECO:0000259" key="12">
    <source>
        <dbReference type="Pfam" id="PF01467"/>
    </source>
</evidence>
<keyword evidence="6 11" id="KW-0548">Nucleotidyltransferase</keyword>
<evidence type="ECO:0000256" key="10">
    <source>
        <dbReference type="ARBA" id="ARBA00048721"/>
    </source>
</evidence>
<gene>
    <name evidence="11 13" type="primary">nadD</name>
    <name evidence="13" type="ORF">PQG45_07250</name>
</gene>
<keyword evidence="14" id="KW-1185">Reference proteome</keyword>
<dbReference type="RefSeq" id="WP_316070570.1">
    <property type="nucleotide sequence ID" value="NZ_JAVNWW010000002.1"/>
</dbReference>
<comment type="similarity">
    <text evidence="3 11">Belongs to the NadD family.</text>
</comment>
<dbReference type="GO" id="GO:0016779">
    <property type="term" value="F:nucleotidyltransferase activity"/>
    <property type="evidence" value="ECO:0007669"/>
    <property type="project" value="UniProtKB-KW"/>
</dbReference>
<comment type="caution">
    <text evidence="13">The sequence shown here is derived from an EMBL/GenBank/DDBJ whole genome shotgun (WGS) entry which is preliminary data.</text>
</comment>
<accession>A0ABU3TT40</accession>
<comment type="function">
    <text evidence="1 11">Catalyzes the reversible adenylation of nicotinate mononucleotide (NaMN) to nicotinic acid adenine dinucleotide (NaAD).</text>
</comment>
<organism evidence="13 14">
    <name type="scientific">Aquirufa regiilacus</name>
    <dbReference type="NCBI Taxonomy" id="3024868"/>
    <lineage>
        <taxon>Bacteria</taxon>
        <taxon>Pseudomonadati</taxon>
        <taxon>Bacteroidota</taxon>
        <taxon>Cytophagia</taxon>
        <taxon>Cytophagales</taxon>
        <taxon>Flectobacillaceae</taxon>
        <taxon>Aquirufa</taxon>
    </lineage>
</organism>
<evidence type="ECO:0000256" key="6">
    <source>
        <dbReference type="ARBA" id="ARBA00022695"/>
    </source>
</evidence>
<feature type="domain" description="Cytidyltransferase-like" evidence="12">
    <location>
        <begin position="5"/>
        <end position="163"/>
    </location>
</feature>
<proteinExistence type="inferred from homology"/>
<name>A0ABU3TT40_9BACT</name>
<dbReference type="CDD" id="cd02165">
    <property type="entry name" value="NMNAT"/>
    <property type="match status" value="1"/>
</dbReference>
<dbReference type="PANTHER" id="PTHR39321">
    <property type="entry name" value="NICOTINATE-NUCLEOTIDE ADENYLYLTRANSFERASE-RELATED"/>
    <property type="match status" value="1"/>
</dbReference>
<comment type="pathway">
    <text evidence="2 11">Cofactor biosynthesis; NAD(+) biosynthesis; deamido-NAD(+) from nicotinate D-ribonucleotide: step 1/1.</text>
</comment>
<comment type="catalytic activity">
    <reaction evidence="10 11">
        <text>nicotinate beta-D-ribonucleotide + ATP + H(+) = deamido-NAD(+) + diphosphate</text>
        <dbReference type="Rhea" id="RHEA:22860"/>
        <dbReference type="ChEBI" id="CHEBI:15378"/>
        <dbReference type="ChEBI" id="CHEBI:30616"/>
        <dbReference type="ChEBI" id="CHEBI:33019"/>
        <dbReference type="ChEBI" id="CHEBI:57502"/>
        <dbReference type="ChEBI" id="CHEBI:58437"/>
        <dbReference type="EC" id="2.7.7.18"/>
    </reaction>
</comment>
<evidence type="ECO:0000256" key="9">
    <source>
        <dbReference type="ARBA" id="ARBA00023027"/>
    </source>
</evidence>
<evidence type="ECO:0000256" key="3">
    <source>
        <dbReference type="ARBA" id="ARBA00009014"/>
    </source>
</evidence>
<dbReference type="HAMAP" id="MF_00244">
    <property type="entry name" value="NaMN_adenylyltr"/>
    <property type="match status" value="1"/>
</dbReference>
<evidence type="ECO:0000256" key="5">
    <source>
        <dbReference type="ARBA" id="ARBA00022679"/>
    </source>
</evidence>
<dbReference type="InterPro" id="IPR014729">
    <property type="entry name" value="Rossmann-like_a/b/a_fold"/>
</dbReference>